<reference evidence="8 9" key="2">
    <citation type="journal article" date="2013" name="Genome Announc.">
        <title>Draft Genome Sequence of Methylobacterium mesophilicum Strain SR1.6/6, Isolated from Citrus sinensis.</title>
        <authorList>
            <person name="Marinho Almeida D."/>
            <person name="Dini-Andreote F."/>
            <person name="Camargo Neves A.A."/>
            <person name="Juca Ramos R.T."/>
            <person name="Andreote F.D."/>
            <person name="Carneiro A.R."/>
            <person name="Oliveira de Souza Lima A."/>
            <person name="Caracciolo Gomes de Sa P.H."/>
            <person name="Ribeiro Barbosa M.S."/>
            <person name="Araujo W.L."/>
            <person name="Silva A."/>
        </authorList>
    </citation>
    <scope>NUCLEOTIDE SEQUENCE [LARGE SCALE GENOMIC DNA]</scope>
    <source>
        <strain evidence="8 9">SR1.6/6</strain>
    </source>
</reference>
<evidence type="ECO:0000256" key="4">
    <source>
        <dbReference type="ARBA" id="ARBA00022884"/>
    </source>
</evidence>
<organism evidence="8 9">
    <name type="scientific">Methylobacterium mesophilicum SR1.6/6</name>
    <dbReference type="NCBI Taxonomy" id="908290"/>
    <lineage>
        <taxon>Bacteria</taxon>
        <taxon>Pseudomonadati</taxon>
        <taxon>Pseudomonadota</taxon>
        <taxon>Alphaproteobacteria</taxon>
        <taxon>Hyphomicrobiales</taxon>
        <taxon>Methylobacteriaceae</taxon>
        <taxon>Methylobacterium</taxon>
    </lineage>
</organism>
<dbReference type="Pfam" id="PF01189">
    <property type="entry name" value="Methyltr_RsmB-F"/>
    <property type="match status" value="1"/>
</dbReference>
<feature type="binding site" evidence="5">
    <location>
        <begin position="283"/>
        <end position="289"/>
    </location>
    <ligand>
        <name>S-adenosyl-L-methionine</name>
        <dbReference type="ChEBI" id="CHEBI:59789"/>
    </ligand>
</feature>
<dbReference type="EMBL" id="CP043538">
    <property type="protein sequence ID" value="QGY05029.1"/>
    <property type="molecule type" value="Genomic_DNA"/>
</dbReference>
<dbReference type="InterPro" id="IPR006027">
    <property type="entry name" value="NusB_RsmB_TIM44"/>
</dbReference>
<dbReference type="GO" id="GO:0008173">
    <property type="term" value="F:RNA methyltransferase activity"/>
    <property type="evidence" value="ECO:0007669"/>
    <property type="project" value="InterPro"/>
</dbReference>
<dbReference type="Pfam" id="PF01029">
    <property type="entry name" value="NusB"/>
    <property type="match status" value="1"/>
</dbReference>
<dbReference type="PANTHER" id="PTHR22807:SF61">
    <property type="entry name" value="NOL1_NOP2_SUN FAMILY PROTEIN _ ANTITERMINATION NUSB DOMAIN-CONTAINING PROTEIN"/>
    <property type="match status" value="1"/>
</dbReference>
<dbReference type="FunFam" id="3.40.50.150:FF:000257">
    <property type="entry name" value="16S rRNA methyltransferase"/>
    <property type="match status" value="1"/>
</dbReference>
<dbReference type="InterPro" id="IPR023267">
    <property type="entry name" value="RCMT"/>
</dbReference>
<dbReference type="Proteomes" id="UP000012488">
    <property type="component" value="Chromosome"/>
</dbReference>
<dbReference type="InterPro" id="IPR049560">
    <property type="entry name" value="MeTrfase_RsmB-F_NOP2_cat"/>
</dbReference>
<keyword evidence="4 5" id="KW-0694">RNA-binding</keyword>
<dbReference type="OrthoDB" id="9810297at2"/>
<dbReference type="Gene3D" id="1.10.940.10">
    <property type="entry name" value="NusB-like"/>
    <property type="match status" value="1"/>
</dbReference>
<dbReference type="InterPro" id="IPR035926">
    <property type="entry name" value="NusB-like_sf"/>
</dbReference>
<dbReference type="KEGG" id="mmes:MMSR116_26365"/>
<dbReference type="PRINTS" id="PR02008">
    <property type="entry name" value="RCMTFAMILY"/>
</dbReference>
<evidence type="ECO:0000313" key="9">
    <source>
        <dbReference type="Proteomes" id="UP000012488"/>
    </source>
</evidence>
<dbReference type="GO" id="GO:0001510">
    <property type="term" value="P:RNA methylation"/>
    <property type="evidence" value="ECO:0007669"/>
    <property type="project" value="InterPro"/>
</dbReference>
<feature type="domain" description="SAM-dependent MTase RsmB/NOP-type" evidence="7">
    <location>
        <begin position="174"/>
        <end position="470"/>
    </location>
</feature>
<feature type="active site" description="Nucleophile" evidence="5">
    <location>
        <position position="398"/>
    </location>
</feature>
<protein>
    <submittedName>
        <fullName evidence="8">RsmB/NOP family class I SAM-dependent RNA methyltransferase</fullName>
    </submittedName>
</protein>
<dbReference type="PANTHER" id="PTHR22807">
    <property type="entry name" value="NOP2 YEAST -RELATED NOL1/NOP2/FMU SUN DOMAIN-CONTAINING"/>
    <property type="match status" value="1"/>
</dbReference>
<dbReference type="CDD" id="cd02440">
    <property type="entry name" value="AdoMet_MTases"/>
    <property type="match status" value="1"/>
</dbReference>
<sequence length="471" mass="48916">MKVGSGAEVASRDKGRNRRVGTPTGGPAEESGPEAAGLGARRAALQAVAALIGQERPPALDDAIAQATRAAALAPADAALARAIAVATFRRYGLIRAALAQRLERGLPAAKPQLTALLATAAAQILDLAVPDHAAVDLAVRLAKADPRTAHLAGLVNAVLRRIARERDAILAESADALAINTPDWLARRWSAAYGPERAGRIAQAHLAGAAIDLTLRGPAGDWAQRLGAVTLPTGSLRMPESGPPIPDLPGFPDGAWWVQDAAAAIPARLLAPEPGARVLDLCAAPGGKTMQLAAAGARVTAIDRSAPRLERLRENVARLGLEVEIVVADALALEPQDHDAVLLDAPCSATGTIRRHPDVAWTKAEADIGRLATLQARLLDHAAGLVRPGGLLVYCTCSLEPEEGEAQVAAFLARDARFVRVPVRPEEVGGAAELIDGNGDLRTLPCHLPEVPGARGGLDGFFASRLRRAG</sequence>
<feature type="binding site" evidence="5">
    <location>
        <position position="304"/>
    </location>
    <ligand>
        <name>S-adenosyl-L-methionine</name>
        <dbReference type="ChEBI" id="CHEBI:59789"/>
    </ligand>
</feature>
<comment type="similarity">
    <text evidence="5">Belongs to the class I-like SAM-binding methyltransferase superfamily. RsmB/NOP family.</text>
</comment>
<evidence type="ECO:0000256" key="2">
    <source>
        <dbReference type="ARBA" id="ARBA00022679"/>
    </source>
</evidence>
<keyword evidence="3 5" id="KW-0949">S-adenosyl-L-methionine</keyword>
<reference evidence="8 9" key="1">
    <citation type="journal article" date="2012" name="Genet. Mol. Biol.">
        <title>Analysis of 16S rRNA and mxaF genes revealing insights into Methylobacterium niche-specific plant association.</title>
        <authorList>
            <person name="Dourado M.N."/>
            <person name="Andreote F.D."/>
            <person name="Dini-Andreote F."/>
            <person name="Conti R."/>
            <person name="Araujo J.M."/>
            <person name="Araujo W.L."/>
        </authorList>
    </citation>
    <scope>NUCLEOTIDE SEQUENCE [LARGE SCALE GENOMIC DNA]</scope>
    <source>
        <strain evidence="8 9">SR1.6/6</strain>
    </source>
</reference>
<comment type="caution">
    <text evidence="5">Lacks conserved residue(s) required for the propagation of feature annotation.</text>
</comment>
<feature type="region of interest" description="Disordered" evidence="6">
    <location>
        <begin position="1"/>
        <end position="37"/>
    </location>
</feature>
<evidence type="ECO:0000256" key="5">
    <source>
        <dbReference type="PROSITE-ProRule" id="PRU01023"/>
    </source>
</evidence>
<proteinExistence type="inferred from homology"/>
<dbReference type="SUPFAM" id="SSF53335">
    <property type="entry name" value="S-adenosyl-L-methionine-dependent methyltransferases"/>
    <property type="match status" value="1"/>
</dbReference>
<accession>A0A6B9FT56</accession>
<keyword evidence="2 5" id="KW-0808">Transferase</keyword>
<name>A0A6B9FT56_9HYPH</name>
<evidence type="ECO:0000256" key="3">
    <source>
        <dbReference type="ARBA" id="ARBA00022691"/>
    </source>
</evidence>
<dbReference type="Gene3D" id="3.40.50.150">
    <property type="entry name" value="Vaccinia Virus protein VP39"/>
    <property type="match status" value="1"/>
</dbReference>
<evidence type="ECO:0000313" key="8">
    <source>
        <dbReference type="EMBL" id="QGY05029.1"/>
    </source>
</evidence>
<dbReference type="InterPro" id="IPR001678">
    <property type="entry name" value="MeTrfase_RsmB-F_NOP2_dom"/>
</dbReference>
<evidence type="ECO:0000256" key="1">
    <source>
        <dbReference type="ARBA" id="ARBA00022603"/>
    </source>
</evidence>
<dbReference type="InterPro" id="IPR029063">
    <property type="entry name" value="SAM-dependent_MTases_sf"/>
</dbReference>
<keyword evidence="1 5" id="KW-0489">Methyltransferase</keyword>
<dbReference type="GO" id="GO:0006355">
    <property type="term" value="P:regulation of DNA-templated transcription"/>
    <property type="evidence" value="ECO:0007669"/>
    <property type="project" value="InterPro"/>
</dbReference>
<feature type="binding site" evidence="5">
    <location>
        <position position="345"/>
    </location>
    <ligand>
        <name>S-adenosyl-L-methionine</name>
        <dbReference type="ChEBI" id="CHEBI:59789"/>
    </ligand>
</feature>
<dbReference type="GO" id="GO:0003723">
    <property type="term" value="F:RNA binding"/>
    <property type="evidence" value="ECO:0007669"/>
    <property type="project" value="UniProtKB-UniRule"/>
</dbReference>
<dbReference type="PROSITE" id="PS51686">
    <property type="entry name" value="SAM_MT_RSMB_NOP"/>
    <property type="match status" value="1"/>
</dbReference>
<dbReference type="AlphaFoldDB" id="A0A6B9FT56"/>
<evidence type="ECO:0000256" key="6">
    <source>
        <dbReference type="SAM" id="MobiDB-lite"/>
    </source>
</evidence>
<dbReference type="SUPFAM" id="SSF48013">
    <property type="entry name" value="NusB-like"/>
    <property type="match status" value="1"/>
</dbReference>
<gene>
    <name evidence="8" type="ORF">MMSR116_26365</name>
</gene>
<evidence type="ECO:0000259" key="7">
    <source>
        <dbReference type="PROSITE" id="PS51686"/>
    </source>
</evidence>